<keyword evidence="3" id="KW-1185">Reference proteome</keyword>
<protein>
    <recommendedName>
        <fullName evidence="4">BZIP domain-containing protein</fullName>
    </recommendedName>
</protein>
<organism evidence="2 3">
    <name type="scientific">Fusarium oxysporum f. sp. cubense (strain race 4)</name>
    <name type="common">Panama disease fungus</name>
    <dbReference type="NCBI Taxonomy" id="2502994"/>
    <lineage>
        <taxon>Eukaryota</taxon>
        <taxon>Fungi</taxon>
        <taxon>Dikarya</taxon>
        <taxon>Ascomycota</taxon>
        <taxon>Pezizomycotina</taxon>
        <taxon>Sordariomycetes</taxon>
        <taxon>Hypocreomycetidae</taxon>
        <taxon>Hypocreales</taxon>
        <taxon>Nectriaceae</taxon>
        <taxon>Fusarium</taxon>
        <taxon>Fusarium oxysporum species complex</taxon>
    </lineage>
</organism>
<dbReference type="OrthoDB" id="125347at2759"/>
<feature type="compositionally biased region" description="Basic residues" evidence="1">
    <location>
        <begin position="31"/>
        <end position="48"/>
    </location>
</feature>
<accession>N1RX37</accession>
<feature type="region of interest" description="Disordered" evidence="1">
    <location>
        <begin position="23"/>
        <end position="69"/>
    </location>
</feature>
<dbReference type="InterPro" id="IPR021833">
    <property type="entry name" value="DUF3425"/>
</dbReference>
<feature type="compositionally biased region" description="Basic and acidic residues" evidence="1">
    <location>
        <begin position="49"/>
        <end position="69"/>
    </location>
</feature>
<reference evidence="3" key="1">
    <citation type="submission" date="2012-09" db="EMBL/GenBank/DDBJ databases">
        <title>Genome sequencing and comparative transcriptomics of race 1 and race 4 of banana pathogen: Fusarium oxysporum f. sp. cubense.</title>
        <authorList>
            <person name="Fang X."/>
            <person name="Huang J."/>
        </authorList>
    </citation>
    <scope>NUCLEOTIDE SEQUENCE [LARGE SCALE GENOMIC DNA]</scope>
    <source>
        <strain evidence="3">race 4</strain>
    </source>
</reference>
<evidence type="ECO:0008006" key="4">
    <source>
        <dbReference type="Google" id="ProtNLM"/>
    </source>
</evidence>
<dbReference type="Pfam" id="PF11905">
    <property type="entry name" value="DUF3425"/>
    <property type="match status" value="1"/>
</dbReference>
<proteinExistence type="predicted"/>
<dbReference type="Proteomes" id="UP000016929">
    <property type="component" value="Unassembled WGS sequence"/>
</dbReference>
<dbReference type="EMBL" id="KB726307">
    <property type="protein sequence ID" value="EMT71163.1"/>
    <property type="molecule type" value="Genomic_DNA"/>
</dbReference>
<evidence type="ECO:0000313" key="2">
    <source>
        <dbReference type="EMBL" id="EMT71163.1"/>
    </source>
</evidence>
<dbReference type="HOGENOM" id="CLU_033726_0_0_1"/>
<dbReference type="AlphaFoldDB" id="N1RX37"/>
<evidence type="ECO:0000256" key="1">
    <source>
        <dbReference type="SAM" id="MobiDB-lite"/>
    </source>
</evidence>
<evidence type="ECO:0000313" key="3">
    <source>
        <dbReference type="Proteomes" id="UP000016929"/>
    </source>
</evidence>
<reference evidence="3" key="2">
    <citation type="journal article" date="2014" name="PLoS ONE">
        <title>Genome and Transcriptome Analysis of the Fungal Pathogen Fusarium oxysporum f. sp. cubense Causing Banana Vascular Wilt Disease.</title>
        <authorList>
            <person name="Guo L."/>
            <person name="Han L."/>
            <person name="Yang L."/>
            <person name="Zeng H."/>
            <person name="Fan D."/>
            <person name="Zhu Y."/>
            <person name="Feng Y."/>
            <person name="Wang G."/>
            <person name="Peng C."/>
            <person name="Jiang X."/>
            <person name="Zhou D."/>
            <person name="Ni P."/>
            <person name="Liang C."/>
            <person name="Liu L."/>
            <person name="Wang J."/>
            <person name="Mao C."/>
            <person name="Fang X."/>
            <person name="Peng M."/>
            <person name="Huang J."/>
        </authorList>
    </citation>
    <scope>NUCLEOTIDE SEQUENCE [LARGE SCALE GENOMIC DNA]</scope>
    <source>
        <strain evidence="3">race 4</strain>
    </source>
</reference>
<dbReference type="PANTHER" id="PTHR38116:SF1">
    <property type="entry name" value="BZIP DOMAIN-CONTAINING PROTEIN"/>
    <property type="match status" value="1"/>
</dbReference>
<dbReference type="PANTHER" id="PTHR38116">
    <property type="entry name" value="CHROMOSOME 7, WHOLE GENOME SHOTGUN SEQUENCE"/>
    <property type="match status" value="1"/>
</dbReference>
<sequence length="318" mass="36778">MSDSFCLIGLSVGVWGSNGECRNAENDQERKARKRAQNRLNQRARRERLRRENEDRNGPGKRPYRVDRWRIGTDANTEEELKTASAQDMALSREEKESPSQQLIIANQSSYNSGVVISVDHRLLHLISYNVCRGMMTNKKMMRLFAEFIMAFDFPTLEPQSKTYCDIAVVRPLDREHLPLPTRLEPTQIQMNSPHPCWIDILPFPDLRDNLIRKQLTYDHIQFLEDLVGDFVYILPPAVPSSRCVAPPLKRLEGGYQPKESAGMILWGEPHLSESWEVTPSFMARWSWLIGECKDLVRVSNNWRQSRGEQPLRSVRVS</sequence>
<gene>
    <name evidence="2" type="ORF">FOC4_g10009660</name>
</gene>
<name>N1RX37_FUSC4</name>